<protein>
    <submittedName>
        <fullName evidence="1">Uncharacterized protein</fullName>
    </submittedName>
</protein>
<dbReference type="EMBL" id="CM039435">
    <property type="protein sequence ID" value="KAI4315976.1"/>
    <property type="molecule type" value="Genomic_DNA"/>
</dbReference>
<gene>
    <name evidence="1" type="ORF">L6164_023997</name>
</gene>
<organism evidence="1 2">
    <name type="scientific">Bauhinia variegata</name>
    <name type="common">Purple orchid tree</name>
    <name type="synonym">Phanera variegata</name>
    <dbReference type="NCBI Taxonomy" id="167791"/>
    <lineage>
        <taxon>Eukaryota</taxon>
        <taxon>Viridiplantae</taxon>
        <taxon>Streptophyta</taxon>
        <taxon>Embryophyta</taxon>
        <taxon>Tracheophyta</taxon>
        <taxon>Spermatophyta</taxon>
        <taxon>Magnoliopsida</taxon>
        <taxon>eudicotyledons</taxon>
        <taxon>Gunneridae</taxon>
        <taxon>Pentapetalae</taxon>
        <taxon>rosids</taxon>
        <taxon>fabids</taxon>
        <taxon>Fabales</taxon>
        <taxon>Fabaceae</taxon>
        <taxon>Cercidoideae</taxon>
        <taxon>Cercideae</taxon>
        <taxon>Bauhiniinae</taxon>
        <taxon>Bauhinia</taxon>
    </lineage>
</organism>
<reference evidence="1 2" key="1">
    <citation type="journal article" date="2022" name="DNA Res.">
        <title>Chromosomal-level genome assembly of the orchid tree Bauhinia variegata (Leguminosae; Cercidoideae) supports the allotetraploid origin hypothesis of Bauhinia.</title>
        <authorList>
            <person name="Zhong Y."/>
            <person name="Chen Y."/>
            <person name="Zheng D."/>
            <person name="Pang J."/>
            <person name="Liu Y."/>
            <person name="Luo S."/>
            <person name="Meng S."/>
            <person name="Qian L."/>
            <person name="Wei D."/>
            <person name="Dai S."/>
            <person name="Zhou R."/>
        </authorList>
    </citation>
    <scope>NUCLEOTIDE SEQUENCE [LARGE SCALE GENOMIC DNA]</scope>
    <source>
        <strain evidence="1">BV-YZ2020</strain>
    </source>
</reference>
<name>A0ACB9LXN5_BAUVA</name>
<accession>A0ACB9LXN5</accession>
<keyword evidence="2" id="KW-1185">Reference proteome</keyword>
<comment type="caution">
    <text evidence="1">The sequence shown here is derived from an EMBL/GenBank/DDBJ whole genome shotgun (WGS) entry which is preliminary data.</text>
</comment>
<dbReference type="Proteomes" id="UP000828941">
    <property type="component" value="Chromosome 10"/>
</dbReference>
<evidence type="ECO:0000313" key="2">
    <source>
        <dbReference type="Proteomes" id="UP000828941"/>
    </source>
</evidence>
<proteinExistence type="predicted"/>
<sequence>MDCSCVCLLHRYLNLFHTLIYKVHKDGRSTMSTNGRKATIRDFYSVILPSLQRLNSSLEKLEISKEGQSSIEGPVKRIEGDGRFSNVDLEREDECGICLEPCTKMVLPNCCHAMCIKCYRKWNTRSESCPFC</sequence>
<evidence type="ECO:0000313" key="1">
    <source>
        <dbReference type="EMBL" id="KAI4315976.1"/>
    </source>
</evidence>